<feature type="region of interest" description="Disordered" evidence="1">
    <location>
        <begin position="1"/>
        <end position="76"/>
    </location>
</feature>
<gene>
    <name evidence="2" type="ORF">BT63DRAFT_311553</name>
</gene>
<proteinExistence type="predicted"/>
<feature type="compositionally biased region" description="Low complexity" evidence="1">
    <location>
        <begin position="12"/>
        <end position="25"/>
    </location>
</feature>
<reference evidence="2" key="1">
    <citation type="journal article" date="2020" name="Stud. Mycol.">
        <title>101 Dothideomycetes genomes: a test case for predicting lifestyles and emergence of pathogens.</title>
        <authorList>
            <person name="Haridas S."/>
            <person name="Albert R."/>
            <person name="Binder M."/>
            <person name="Bloem J."/>
            <person name="Labutti K."/>
            <person name="Salamov A."/>
            <person name="Andreopoulos B."/>
            <person name="Baker S."/>
            <person name="Barry K."/>
            <person name="Bills G."/>
            <person name="Bluhm B."/>
            <person name="Cannon C."/>
            <person name="Castanera R."/>
            <person name="Culley D."/>
            <person name="Daum C."/>
            <person name="Ezra D."/>
            <person name="Gonzalez J."/>
            <person name="Henrissat B."/>
            <person name="Kuo A."/>
            <person name="Liang C."/>
            <person name="Lipzen A."/>
            <person name="Lutzoni F."/>
            <person name="Magnuson J."/>
            <person name="Mondo S."/>
            <person name="Nolan M."/>
            <person name="Ohm R."/>
            <person name="Pangilinan J."/>
            <person name="Park H.-J."/>
            <person name="Ramirez L."/>
            <person name="Alfaro M."/>
            <person name="Sun H."/>
            <person name="Tritt A."/>
            <person name="Yoshinaga Y."/>
            <person name="Zwiers L.-H."/>
            <person name="Turgeon B."/>
            <person name="Goodwin S."/>
            <person name="Spatafora J."/>
            <person name="Crous P."/>
            <person name="Grigoriev I."/>
        </authorList>
    </citation>
    <scope>NUCLEOTIDE SEQUENCE</scope>
    <source>
        <strain evidence="2">CBS 115976</strain>
    </source>
</reference>
<keyword evidence="3" id="KW-1185">Reference proteome</keyword>
<evidence type="ECO:0000256" key="1">
    <source>
        <dbReference type="SAM" id="MobiDB-lite"/>
    </source>
</evidence>
<dbReference type="EMBL" id="MU004238">
    <property type="protein sequence ID" value="KAF2666565.1"/>
    <property type="molecule type" value="Genomic_DNA"/>
</dbReference>
<evidence type="ECO:0000313" key="3">
    <source>
        <dbReference type="Proteomes" id="UP000799302"/>
    </source>
</evidence>
<name>A0A6A6U2P9_9PEZI</name>
<protein>
    <submittedName>
        <fullName evidence="2">Uncharacterized protein</fullName>
    </submittedName>
</protein>
<organism evidence="2 3">
    <name type="scientific">Microthyrium microscopicum</name>
    <dbReference type="NCBI Taxonomy" id="703497"/>
    <lineage>
        <taxon>Eukaryota</taxon>
        <taxon>Fungi</taxon>
        <taxon>Dikarya</taxon>
        <taxon>Ascomycota</taxon>
        <taxon>Pezizomycotina</taxon>
        <taxon>Dothideomycetes</taxon>
        <taxon>Dothideomycetes incertae sedis</taxon>
        <taxon>Microthyriales</taxon>
        <taxon>Microthyriaceae</taxon>
        <taxon>Microthyrium</taxon>
    </lineage>
</organism>
<dbReference type="OrthoDB" id="5397087at2759"/>
<evidence type="ECO:0000313" key="2">
    <source>
        <dbReference type="EMBL" id="KAF2666565.1"/>
    </source>
</evidence>
<dbReference type="AlphaFoldDB" id="A0A6A6U2P9"/>
<accession>A0A6A6U2P9</accession>
<dbReference type="Proteomes" id="UP000799302">
    <property type="component" value="Unassembled WGS sequence"/>
</dbReference>
<sequence length="303" mass="34005">MSSRIDPAVPRANQQVAPVKAAQKQDQSTPLPKRGPIRTEKTSKRRNSQDVSASGRTHEENQERAYIAASRRSDRSIEARLESARRASEIHKRRVGRALRVTEEAVLNEEMYEEEDPEYEQRVNRLRMALNPNFVGYSPYPFHMGQLSTNGAGGDNQSNPSSPYMQSYQGSGFEQQQQQTFMYPSWMNQNNASSPGIPTSPSPLSPGPGSFTANFGPMYPSTHPMQSPPIPSTPNTHFLTPTQFSTNKEMDAGKDTDSELRITERDVVIDPAPLDLFADINFNDSNSGQNWDYGYQSNYYTQD</sequence>